<dbReference type="InterPro" id="IPR057156">
    <property type="entry name" value="DUF7834"/>
</dbReference>
<evidence type="ECO:0000259" key="2">
    <source>
        <dbReference type="Pfam" id="PF25202"/>
    </source>
</evidence>
<protein>
    <submittedName>
        <fullName evidence="3">DUF262 domain-containing protein</fullName>
    </submittedName>
</protein>
<dbReference type="PANTHER" id="PTHR35149">
    <property type="entry name" value="SLL5132 PROTEIN"/>
    <property type="match status" value="1"/>
</dbReference>
<dbReference type="InterPro" id="IPR004919">
    <property type="entry name" value="GmrSD_N"/>
</dbReference>
<reference evidence="3" key="1">
    <citation type="submission" date="2022-10" db="EMBL/GenBank/DDBJ databases">
        <title>Chryseobacterium sp. nov., a novel bacterial species.</title>
        <authorList>
            <person name="Cao Y."/>
        </authorList>
    </citation>
    <scope>NUCLEOTIDE SEQUENCE</scope>
    <source>
        <strain evidence="3">KC 927</strain>
    </source>
</reference>
<proteinExistence type="predicted"/>
<name>A0ABT3Y3D8_9FLAO</name>
<feature type="domain" description="GmrSD restriction endonucleases N-terminal" evidence="1">
    <location>
        <begin position="51"/>
        <end position="206"/>
    </location>
</feature>
<dbReference type="RefSeq" id="WP_267281221.1">
    <property type="nucleotide sequence ID" value="NZ_JAOVZV010000008.1"/>
</dbReference>
<dbReference type="Proteomes" id="UP001070176">
    <property type="component" value="Unassembled WGS sequence"/>
</dbReference>
<dbReference type="EMBL" id="JAOVZV010000008">
    <property type="protein sequence ID" value="MCX8532672.1"/>
    <property type="molecule type" value="Genomic_DNA"/>
</dbReference>
<accession>A0ABT3Y3D8</accession>
<evidence type="ECO:0000313" key="4">
    <source>
        <dbReference type="Proteomes" id="UP001070176"/>
    </source>
</evidence>
<dbReference type="Pfam" id="PF03235">
    <property type="entry name" value="GmrSD_N"/>
    <property type="match status" value="1"/>
</dbReference>
<evidence type="ECO:0000259" key="1">
    <source>
        <dbReference type="Pfam" id="PF03235"/>
    </source>
</evidence>
<dbReference type="Pfam" id="PF25202">
    <property type="entry name" value="DUF7834"/>
    <property type="match status" value="1"/>
</dbReference>
<keyword evidence="4" id="KW-1185">Reference proteome</keyword>
<sequence>MTFVEGQFQGKHSLNIKTENNKHNDIKIDVSKICALIKLEMKEIEVESLTLKELFDKQQTLVIPEYQRPYVWTPKEINKLLVQLKQHQERTDEKPLFYLGTIVLHKKNNLLEIIDGQQRLTTLQILSLIKSKSDFGIKYNHPISLKNIKSNHSYFLKNNYDLISLNEINVTIVIVQNEDLAYNFFETLNTGGKRLSGTDILKAHHLRSITKISERNKYAYNWEERQRNLEAVNKLLAKARRIDYLKPKNIPDKFASAENWKNVLTEDFAENIGKEKLDIGYSLVEIEENTHRIISDKYSIRQPLNEGKNYLNYLMSFSNAYNSIFETKNRVDFYSNFNNEMIEQIDGTVDLRSFYQLCLLSFVDMFGTDNLLEFSLWLFRHIFSLRLIEQNRIYEPTVRNYVDSTKIIERIFHAYNYQEIISYLKEYEIKEIKINGSHVKQRFFNKCCDFFSLDNPSELNFDEKLKVKMEEIVRNHKDEI</sequence>
<dbReference type="PANTHER" id="PTHR35149:SF2">
    <property type="entry name" value="DUF262 DOMAIN-CONTAINING PROTEIN"/>
    <property type="match status" value="1"/>
</dbReference>
<organism evidence="3 4">
    <name type="scientific">Chryseobacterium luquanense</name>
    <dbReference type="NCBI Taxonomy" id="2983766"/>
    <lineage>
        <taxon>Bacteria</taxon>
        <taxon>Pseudomonadati</taxon>
        <taxon>Bacteroidota</taxon>
        <taxon>Flavobacteriia</taxon>
        <taxon>Flavobacteriales</taxon>
        <taxon>Weeksellaceae</taxon>
        <taxon>Chryseobacterium group</taxon>
        <taxon>Chryseobacterium</taxon>
    </lineage>
</organism>
<feature type="domain" description="DUF7834" evidence="2">
    <location>
        <begin position="215"/>
        <end position="431"/>
    </location>
</feature>
<evidence type="ECO:0000313" key="3">
    <source>
        <dbReference type="EMBL" id="MCX8532672.1"/>
    </source>
</evidence>
<gene>
    <name evidence="3" type="ORF">OEA66_09930</name>
</gene>
<comment type="caution">
    <text evidence="3">The sequence shown here is derived from an EMBL/GenBank/DDBJ whole genome shotgun (WGS) entry which is preliminary data.</text>
</comment>